<evidence type="ECO:0000313" key="12">
    <source>
        <dbReference type="EMBL" id="ORZ11036.1"/>
    </source>
</evidence>
<dbReference type="OrthoDB" id="391137at2759"/>
<protein>
    <submittedName>
        <fullName evidence="12">Vta1 like-domain-containing protein</fullName>
    </submittedName>
</protein>
<proteinExistence type="inferred from homology"/>
<keyword evidence="6" id="KW-0967">Endosome</keyword>
<evidence type="ECO:0000313" key="13">
    <source>
        <dbReference type="Proteomes" id="UP000193648"/>
    </source>
</evidence>
<evidence type="ECO:0000256" key="6">
    <source>
        <dbReference type="ARBA" id="ARBA00022753"/>
    </source>
</evidence>
<keyword evidence="4" id="KW-0813">Transport</keyword>
<feature type="compositionally biased region" description="Polar residues" evidence="9">
    <location>
        <begin position="248"/>
        <end position="280"/>
    </location>
</feature>
<comment type="subcellular location">
    <subcellularLocation>
        <location evidence="2">Cytoplasm</location>
    </subcellularLocation>
    <subcellularLocation>
        <location evidence="1">Endosome membrane</location>
        <topology evidence="1">Peripheral membrane protein</topology>
    </subcellularLocation>
</comment>
<evidence type="ECO:0000259" key="10">
    <source>
        <dbReference type="Pfam" id="PF04652"/>
    </source>
</evidence>
<dbReference type="STRING" id="64571.A0A1Y2GHM5"/>
<keyword evidence="8" id="KW-0472">Membrane</keyword>
<dbReference type="PANTHER" id="PTHR46009">
    <property type="entry name" value="VACUOLAR PROTEIN SORTING-ASSOCIATED PROTEIN VTA1 HOMOLOG"/>
    <property type="match status" value="1"/>
</dbReference>
<evidence type="ECO:0000256" key="1">
    <source>
        <dbReference type="ARBA" id="ARBA00004481"/>
    </source>
</evidence>
<feature type="compositionally biased region" description="Low complexity" evidence="9">
    <location>
        <begin position="367"/>
        <end position="393"/>
    </location>
</feature>
<dbReference type="Pfam" id="PF04652">
    <property type="entry name" value="Vta1"/>
    <property type="match status" value="1"/>
</dbReference>
<name>A0A1Y2GHM5_9FUNG</name>
<dbReference type="GO" id="GO:0015031">
    <property type="term" value="P:protein transport"/>
    <property type="evidence" value="ECO:0007669"/>
    <property type="project" value="UniProtKB-KW"/>
</dbReference>
<keyword evidence="13" id="KW-1185">Reference proteome</keyword>
<dbReference type="GeneID" id="33566736"/>
<gene>
    <name evidence="12" type="ORF">BCR41DRAFT_357394</name>
</gene>
<dbReference type="InterPro" id="IPR023175">
    <property type="entry name" value="Vta1/CALS_N_sf"/>
</dbReference>
<dbReference type="PANTHER" id="PTHR46009:SF1">
    <property type="entry name" value="VACUOLAR PROTEIN SORTING-ASSOCIATED PROTEIN VTA1 HOMOLOG"/>
    <property type="match status" value="1"/>
</dbReference>
<evidence type="ECO:0000259" key="11">
    <source>
        <dbReference type="Pfam" id="PF18097"/>
    </source>
</evidence>
<dbReference type="InterPro" id="IPR044538">
    <property type="entry name" value="Vta1-like"/>
</dbReference>
<accession>A0A1Y2GHM5</accession>
<keyword evidence="5" id="KW-0963">Cytoplasm</keyword>
<dbReference type="InterPro" id="IPR041212">
    <property type="entry name" value="Vta1_C"/>
</dbReference>
<dbReference type="GO" id="GO:0005771">
    <property type="term" value="C:multivesicular body"/>
    <property type="evidence" value="ECO:0007669"/>
    <property type="project" value="TreeGrafter"/>
</dbReference>
<dbReference type="GO" id="GO:0032511">
    <property type="term" value="P:late endosome to vacuole transport via multivesicular body sorting pathway"/>
    <property type="evidence" value="ECO:0007669"/>
    <property type="project" value="InterPro"/>
</dbReference>
<dbReference type="EMBL" id="MCFF01000029">
    <property type="protein sequence ID" value="ORZ11036.1"/>
    <property type="molecule type" value="Genomic_DNA"/>
</dbReference>
<dbReference type="InParanoid" id="A0A1Y2GHM5"/>
<dbReference type="Gene3D" id="1.20.5.420">
    <property type="entry name" value="Immunoglobulin FC, subunit C"/>
    <property type="match status" value="1"/>
</dbReference>
<evidence type="ECO:0000256" key="3">
    <source>
        <dbReference type="ARBA" id="ARBA00007895"/>
    </source>
</evidence>
<keyword evidence="7" id="KW-0653">Protein transport</keyword>
<organism evidence="12 13">
    <name type="scientific">Lobosporangium transversale</name>
    <dbReference type="NCBI Taxonomy" id="64571"/>
    <lineage>
        <taxon>Eukaryota</taxon>
        <taxon>Fungi</taxon>
        <taxon>Fungi incertae sedis</taxon>
        <taxon>Mucoromycota</taxon>
        <taxon>Mortierellomycotina</taxon>
        <taxon>Mortierellomycetes</taxon>
        <taxon>Mortierellales</taxon>
        <taxon>Mortierellaceae</taxon>
        <taxon>Lobosporangium</taxon>
    </lineage>
</organism>
<dbReference type="RefSeq" id="XP_021879553.1">
    <property type="nucleotide sequence ID" value="XM_022024892.1"/>
</dbReference>
<evidence type="ECO:0000256" key="5">
    <source>
        <dbReference type="ARBA" id="ARBA00022490"/>
    </source>
</evidence>
<comment type="similarity">
    <text evidence="3">Belongs to the VTA1 family.</text>
</comment>
<dbReference type="FunCoup" id="A0A1Y2GHM5">
    <property type="interactions" value="395"/>
</dbReference>
<feature type="domain" description="Vta1 C-terminal" evidence="11">
    <location>
        <begin position="418"/>
        <end position="444"/>
    </location>
</feature>
<evidence type="ECO:0000256" key="7">
    <source>
        <dbReference type="ARBA" id="ARBA00022927"/>
    </source>
</evidence>
<sequence>MSAANVPEGLKSITPYLQRAAQLQGREPIVSYYANYYAAKLAIPKAGQDASNRAFVWSYSILWRSQRKEIGENEAISSDLVGYAHIENFALKIFSRADDEDRAGQGSQKTAKNFVAAANFLELLKVFGDIDSEAAEIVKALRDGRTPPLPPGADKPKEEIITDASASANLTGLESSLDMLGGDNKVNNNDLDNTNVTSAFTPILPLLCPILIYDNNASVWIPNNLQFPSPPLGPSSTSGSNVGGGNALNGTFTDSNNNNWSQASHSPNPTFGQNQSQNIYQPAAAPPSQTSIPSTFNPTAANINSPPTSGHITGPSDTQYGYGVGNNQPHSSGPYQQQPTVSHMNTPSPNSYVQPSSGFSQPSAPYQHQPHSQTQPQPQPHLHPQSQPLQAPSLKSHTHLSRWFWTLLSIPKFRSIVKWTVSALTYDDIPTAIDNLEKALALLRPYHNK</sequence>
<dbReference type="AlphaFoldDB" id="A0A1Y2GHM5"/>
<feature type="region of interest" description="Disordered" evidence="9">
    <location>
        <begin position="231"/>
        <end position="393"/>
    </location>
</feature>
<evidence type="ECO:0000256" key="2">
    <source>
        <dbReference type="ARBA" id="ARBA00004496"/>
    </source>
</evidence>
<reference evidence="12 13" key="1">
    <citation type="submission" date="2016-07" db="EMBL/GenBank/DDBJ databases">
        <title>Pervasive Adenine N6-methylation of Active Genes in Fungi.</title>
        <authorList>
            <consortium name="DOE Joint Genome Institute"/>
            <person name="Mondo S.J."/>
            <person name="Dannebaum R.O."/>
            <person name="Kuo R.C."/>
            <person name="Labutti K."/>
            <person name="Haridas S."/>
            <person name="Kuo A."/>
            <person name="Salamov A."/>
            <person name="Ahrendt S.R."/>
            <person name="Lipzen A."/>
            <person name="Sullivan W."/>
            <person name="Andreopoulos W.B."/>
            <person name="Clum A."/>
            <person name="Lindquist E."/>
            <person name="Daum C."/>
            <person name="Ramamoorthy G.K."/>
            <person name="Gryganskyi A."/>
            <person name="Culley D."/>
            <person name="Magnuson J.K."/>
            <person name="James T.Y."/>
            <person name="O'Malley M.A."/>
            <person name="Stajich J.E."/>
            <person name="Spatafora J.W."/>
            <person name="Visel A."/>
            <person name="Grigoriev I.V."/>
        </authorList>
    </citation>
    <scope>NUCLEOTIDE SEQUENCE [LARGE SCALE GENOMIC DNA]</scope>
    <source>
        <strain evidence="12 13">NRRL 3116</strain>
    </source>
</reference>
<dbReference type="GO" id="GO:0010008">
    <property type="term" value="C:endosome membrane"/>
    <property type="evidence" value="ECO:0007669"/>
    <property type="project" value="UniProtKB-SubCell"/>
</dbReference>
<comment type="caution">
    <text evidence="12">The sequence shown here is derived from an EMBL/GenBank/DDBJ whole genome shotgun (WGS) entry which is preliminary data.</text>
</comment>
<dbReference type="InterPro" id="IPR039431">
    <property type="entry name" value="Vta1/CALS_N"/>
</dbReference>
<dbReference type="Gene3D" id="1.25.40.270">
    <property type="entry name" value="Vacuolar protein sorting-associated protein vta1"/>
    <property type="match status" value="1"/>
</dbReference>
<feature type="domain" description="Vta1/callose synthase N-terminal" evidence="10">
    <location>
        <begin position="12"/>
        <end position="139"/>
    </location>
</feature>
<evidence type="ECO:0000256" key="4">
    <source>
        <dbReference type="ARBA" id="ARBA00022448"/>
    </source>
</evidence>
<evidence type="ECO:0000256" key="8">
    <source>
        <dbReference type="ARBA" id="ARBA00023136"/>
    </source>
</evidence>
<dbReference type="Proteomes" id="UP000193648">
    <property type="component" value="Unassembled WGS sequence"/>
</dbReference>
<dbReference type="Pfam" id="PF18097">
    <property type="entry name" value="Vta1_C"/>
    <property type="match status" value="1"/>
</dbReference>
<feature type="compositionally biased region" description="Polar residues" evidence="9">
    <location>
        <begin position="287"/>
        <end position="366"/>
    </location>
</feature>
<evidence type="ECO:0000256" key="9">
    <source>
        <dbReference type="SAM" id="MobiDB-lite"/>
    </source>
</evidence>